<dbReference type="InterPro" id="IPR017441">
    <property type="entry name" value="Protein_kinase_ATP_BS"/>
</dbReference>
<keyword evidence="5 6" id="KW-0067">ATP-binding</keyword>
<dbReference type="PANTHER" id="PTHR44329">
    <property type="entry name" value="SERINE/THREONINE-PROTEIN KINASE TNNI3K-RELATED"/>
    <property type="match status" value="1"/>
</dbReference>
<dbReference type="SUPFAM" id="SSF56112">
    <property type="entry name" value="Protein kinase-like (PK-like)"/>
    <property type="match status" value="1"/>
</dbReference>
<dbReference type="Proteomes" id="UP000663855">
    <property type="component" value="Unassembled WGS sequence"/>
</dbReference>
<evidence type="ECO:0000313" key="8">
    <source>
        <dbReference type="EMBL" id="CAF1222917.1"/>
    </source>
</evidence>
<evidence type="ECO:0000256" key="6">
    <source>
        <dbReference type="PROSITE-ProRule" id="PRU10141"/>
    </source>
</evidence>
<feature type="domain" description="Protein kinase" evidence="7">
    <location>
        <begin position="18"/>
        <end position="291"/>
    </location>
</feature>
<name>A0A814Y0U8_9BILA</name>
<dbReference type="Pfam" id="PF07714">
    <property type="entry name" value="PK_Tyr_Ser-Thr"/>
    <property type="match status" value="1"/>
</dbReference>
<evidence type="ECO:0000256" key="3">
    <source>
        <dbReference type="ARBA" id="ARBA00022737"/>
    </source>
</evidence>
<dbReference type="Gene3D" id="3.80.10.10">
    <property type="entry name" value="Ribonuclease Inhibitor"/>
    <property type="match status" value="2"/>
</dbReference>
<dbReference type="Gene3D" id="1.10.510.10">
    <property type="entry name" value="Transferase(Phosphotransferase) domain 1"/>
    <property type="match status" value="1"/>
</dbReference>
<reference evidence="8" key="1">
    <citation type="submission" date="2021-02" db="EMBL/GenBank/DDBJ databases">
        <authorList>
            <person name="Nowell W R."/>
        </authorList>
    </citation>
    <scope>NUCLEOTIDE SEQUENCE</scope>
</reference>
<evidence type="ECO:0000313" key="9">
    <source>
        <dbReference type="EMBL" id="CAF1581537.1"/>
    </source>
</evidence>
<dbReference type="InterPro" id="IPR032675">
    <property type="entry name" value="LRR_dom_sf"/>
</dbReference>
<dbReference type="PANTHER" id="PTHR44329:SF298">
    <property type="entry name" value="MIXED LINEAGE KINASE DOMAIN-LIKE PROTEIN"/>
    <property type="match status" value="1"/>
</dbReference>
<sequence length="605" mass="67701">MTTASTDQKFIYIPADDLKRDKHLGSGGFGDVYRGTWVSRRFQVAIKVFRVTDFEIEQQQKEIMREISAMYCIRFEHVLNVFGACAEPGYHALVVEYMPLGSLNDILKNDDIELSWLDRWSIVNQMTKGINHLHQLKPSPIIHRDIKSHNFLMKWGPQNDNNRFIVKVGDFGLAKFRSDTNSQPTSVGLVGTLLWMAPELFDSESKHTKASDVYALGMCFWEVATRCIPYEGMNMPSALLHVHLGHRLEVPSDVPEDFKEIIRAAWAHDPEERPTCFLLLEMIDTGMTPLLSSNSSTANYRWPHPISGSRHSITFSTDRLNTSSSMSKTDKSGEERVTTIKKYAALASIKFCDQELQDSDMEVIGNELSINSMCKELVLKNNEITPDGVQPLSEALSRNSTLKVLNLSGNPLKMKGAACLGSALCRNSVLVDLRLDSTRMGDEGARKIADMLRANHTLVYVGLNHNQITRVGIDFLSIALEINNNLQSIDISSNEAGVDGAKSLGKMLLHNRNLCKLYVDRNEIGDVGFMSIFDGLKKNATLFKLSVGNNNITDRTLDTIISLLKISGTLTTINLRGNKLSQVAQNKIQQAADLRKTCNVLFRNK</sequence>
<dbReference type="AlphaFoldDB" id="A0A814Y0U8"/>
<dbReference type="InterPro" id="IPR008271">
    <property type="entry name" value="Ser/Thr_kinase_AS"/>
</dbReference>
<keyword evidence="1" id="KW-0723">Serine/threonine-protein kinase</keyword>
<dbReference type="Proteomes" id="UP000663834">
    <property type="component" value="Unassembled WGS sequence"/>
</dbReference>
<gene>
    <name evidence="8" type="ORF">CJN711_LOCUS13093</name>
    <name evidence="9" type="ORF">KQP761_LOCUS20209</name>
</gene>
<dbReference type="Pfam" id="PF13516">
    <property type="entry name" value="LRR_6"/>
    <property type="match status" value="5"/>
</dbReference>
<dbReference type="InterPro" id="IPR051681">
    <property type="entry name" value="Ser/Thr_Kinases-Pseudokinases"/>
</dbReference>
<dbReference type="GO" id="GO:0005524">
    <property type="term" value="F:ATP binding"/>
    <property type="evidence" value="ECO:0007669"/>
    <property type="project" value="UniProtKB-UniRule"/>
</dbReference>
<keyword evidence="1" id="KW-0418">Kinase</keyword>
<keyword evidence="4 6" id="KW-0547">Nucleotide-binding</keyword>
<keyword evidence="3" id="KW-0677">Repeat</keyword>
<evidence type="ECO:0000313" key="10">
    <source>
        <dbReference type="Proteomes" id="UP000663855"/>
    </source>
</evidence>
<dbReference type="SMART" id="SM00368">
    <property type="entry name" value="LRR_RI"/>
    <property type="match status" value="7"/>
</dbReference>
<dbReference type="OrthoDB" id="339325at2759"/>
<keyword evidence="1" id="KW-0808">Transferase</keyword>
<organism evidence="8 10">
    <name type="scientific">Rotaria magnacalcarata</name>
    <dbReference type="NCBI Taxonomy" id="392030"/>
    <lineage>
        <taxon>Eukaryota</taxon>
        <taxon>Metazoa</taxon>
        <taxon>Spiralia</taxon>
        <taxon>Gnathifera</taxon>
        <taxon>Rotifera</taxon>
        <taxon>Eurotatoria</taxon>
        <taxon>Bdelloidea</taxon>
        <taxon>Philodinida</taxon>
        <taxon>Philodinidae</taxon>
        <taxon>Rotaria</taxon>
    </lineage>
</organism>
<proteinExistence type="predicted"/>
<accession>A0A814Y0U8</accession>
<dbReference type="EMBL" id="CAJNOW010010490">
    <property type="protein sequence ID" value="CAF1581537.1"/>
    <property type="molecule type" value="Genomic_DNA"/>
</dbReference>
<dbReference type="SUPFAM" id="SSF52047">
    <property type="entry name" value="RNI-like"/>
    <property type="match status" value="1"/>
</dbReference>
<dbReference type="EMBL" id="CAJNOV010005748">
    <property type="protein sequence ID" value="CAF1222917.1"/>
    <property type="molecule type" value="Genomic_DNA"/>
</dbReference>
<evidence type="ECO:0000256" key="2">
    <source>
        <dbReference type="ARBA" id="ARBA00022614"/>
    </source>
</evidence>
<dbReference type="GO" id="GO:0004674">
    <property type="term" value="F:protein serine/threonine kinase activity"/>
    <property type="evidence" value="ECO:0007669"/>
    <property type="project" value="UniProtKB-KW"/>
</dbReference>
<dbReference type="PROSITE" id="PS00108">
    <property type="entry name" value="PROTEIN_KINASE_ST"/>
    <property type="match status" value="1"/>
</dbReference>
<comment type="caution">
    <text evidence="8">The sequence shown here is derived from an EMBL/GenBank/DDBJ whole genome shotgun (WGS) entry which is preliminary data.</text>
</comment>
<protein>
    <recommendedName>
        <fullName evidence="7">Protein kinase domain-containing protein</fullName>
    </recommendedName>
</protein>
<evidence type="ECO:0000259" key="7">
    <source>
        <dbReference type="PROSITE" id="PS50011"/>
    </source>
</evidence>
<dbReference type="PROSITE" id="PS00107">
    <property type="entry name" value="PROTEIN_KINASE_ATP"/>
    <property type="match status" value="1"/>
</dbReference>
<dbReference type="SMART" id="SM00220">
    <property type="entry name" value="S_TKc"/>
    <property type="match status" value="1"/>
</dbReference>
<keyword evidence="2" id="KW-0433">Leucine-rich repeat</keyword>
<evidence type="ECO:0000256" key="4">
    <source>
        <dbReference type="ARBA" id="ARBA00022741"/>
    </source>
</evidence>
<dbReference type="InterPro" id="IPR001245">
    <property type="entry name" value="Ser-Thr/Tyr_kinase_cat_dom"/>
</dbReference>
<dbReference type="InterPro" id="IPR001611">
    <property type="entry name" value="Leu-rich_rpt"/>
</dbReference>
<dbReference type="InterPro" id="IPR000719">
    <property type="entry name" value="Prot_kinase_dom"/>
</dbReference>
<dbReference type="CDD" id="cd13999">
    <property type="entry name" value="STKc_MAP3K-like"/>
    <property type="match status" value="1"/>
</dbReference>
<feature type="binding site" evidence="6">
    <location>
        <position position="47"/>
    </location>
    <ligand>
        <name>ATP</name>
        <dbReference type="ChEBI" id="CHEBI:30616"/>
    </ligand>
</feature>
<dbReference type="PROSITE" id="PS50011">
    <property type="entry name" value="PROTEIN_KINASE_DOM"/>
    <property type="match status" value="1"/>
</dbReference>
<evidence type="ECO:0000256" key="1">
    <source>
        <dbReference type="ARBA" id="ARBA00022527"/>
    </source>
</evidence>
<dbReference type="InterPro" id="IPR011009">
    <property type="entry name" value="Kinase-like_dom_sf"/>
</dbReference>
<evidence type="ECO:0000256" key="5">
    <source>
        <dbReference type="ARBA" id="ARBA00022840"/>
    </source>
</evidence>